<evidence type="ECO:0000256" key="11">
    <source>
        <dbReference type="ARBA" id="ARBA00049893"/>
    </source>
</evidence>
<dbReference type="CDD" id="cd16833">
    <property type="entry name" value="YfiH"/>
    <property type="match status" value="1"/>
</dbReference>
<organism evidence="13 14">
    <name type="scientific">Terrabacter ginsenosidimutans</name>
    <dbReference type="NCBI Taxonomy" id="490575"/>
    <lineage>
        <taxon>Bacteria</taxon>
        <taxon>Bacillati</taxon>
        <taxon>Actinomycetota</taxon>
        <taxon>Actinomycetes</taxon>
        <taxon>Micrococcales</taxon>
        <taxon>Intrasporangiaceae</taxon>
        <taxon>Terrabacter</taxon>
    </lineage>
</organism>
<evidence type="ECO:0000256" key="2">
    <source>
        <dbReference type="ARBA" id="ARBA00003215"/>
    </source>
</evidence>
<dbReference type="InterPro" id="IPR011324">
    <property type="entry name" value="Cytotoxic_necrot_fac-like_cat"/>
</dbReference>
<reference evidence="14" key="1">
    <citation type="journal article" date="2019" name="Int. J. Syst. Evol. Microbiol.">
        <title>The Global Catalogue of Microorganisms (GCM) 10K type strain sequencing project: providing services to taxonomists for standard genome sequencing and annotation.</title>
        <authorList>
            <consortium name="The Broad Institute Genomics Platform"/>
            <consortium name="The Broad Institute Genome Sequencing Center for Infectious Disease"/>
            <person name="Wu L."/>
            <person name="Ma J."/>
        </authorList>
    </citation>
    <scope>NUCLEOTIDE SEQUENCE [LARGE SCALE GENOMIC DNA]</scope>
    <source>
        <strain evidence="14">JCM 17125</strain>
    </source>
</reference>
<gene>
    <name evidence="13" type="primary">pgeF</name>
    <name evidence="13" type="ORF">GCM10022399_39910</name>
</gene>
<comment type="catalytic activity">
    <reaction evidence="9">
        <text>adenosine + H2O + H(+) = inosine + NH4(+)</text>
        <dbReference type="Rhea" id="RHEA:24408"/>
        <dbReference type="ChEBI" id="CHEBI:15377"/>
        <dbReference type="ChEBI" id="CHEBI:15378"/>
        <dbReference type="ChEBI" id="CHEBI:16335"/>
        <dbReference type="ChEBI" id="CHEBI:17596"/>
        <dbReference type="ChEBI" id="CHEBI:28938"/>
        <dbReference type="EC" id="3.5.4.4"/>
    </reaction>
    <physiologicalReaction direction="left-to-right" evidence="9">
        <dbReference type="Rhea" id="RHEA:24409"/>
    </physiologicalReaction>
</comment>
<proteinExistence type="inferred from homology"/>
<dbReference type="Gene3D" id="3.60.140.10">
    <property type="entry name" value="CNF1/YfiH-like putative cysteine hydrolases"/>
    <property type="match status" value="1"/>
</dbReference>
<dbReference type="EMBL" id="BAABDC010000010">
    <property type="protein sequence ID" value="GAA3719525.1"/>
    <property type="molecule type" value="Genomic_DNA"/>
</dbReference>
<comment type="catalytic activity">
    <reaction evidence="1">
        <text>inosine + phosphate = alpha-D-ribose 1-phosphate + hypoxanthine</text>
        <dbReference type="Rhea" id="RHEA:27646"/>
        <dbReference type="ChEBI" id="CHEBI:17368"/>
        <dbReference type="ChEBI" id="CHEBI:17596"/>
        <dbReference type="ChEBI" id="CHEBI:43474"/>
        <dbReference type="ChEBI" id="CHEBI:57720"/>
        <dbReference type="EC" id="2.4.2.1"/>
    </reaction>
    <physiologicalReaction direction="left-to-right" evidence="1">
        <dbReference type="Rhea" id="RHEA:27647"/>
    </physiologicalReaction>
</comment>
<keyword evidence="6" id="KW-0378">Hydrolase</keyword>
<dbReference type="NCBIfam" id="TIGR00726">
    <property type="entry name" value="peptidoglycan editing factor PgeF"/>
    <property type="match status" value="1"/>
</dbReference>
<keyword evidence="14" id="KW-1185">Reference proteome</keyword>
<evidence type="ECO:0000313" key="14">
    <source>
        <dbReference type="Proteomes" id="UP001501468"/>
    </source>
</evidence>
<name>A0ABP7EK73_9MICO</name>
<dbReference type="InterPro" id="IPR038371">
    <property type="entry name" value="Cu_polyphenol_OxRdtase_sf"/>
</dbReference>
<evidence type="ECO:0000256" key="8">
    <source>
        <dbReference type="ARBA" id="ARBA00023008"/>
    </source>
</evidence>
<evidence type="ECO:0000256" key="3">
    <source>
        <dbReference type="ARBA" id="ARBA00007353"/>
    </source>
</evidence>
<evidence type="ECO:0000256" key="9">
    <source>
        <dbReference type="ARBA" id="ARBA00047989"/>
    </source>
</evidence>
<dbReference type="Pfam" id="PF02578">
    <property type="entry name" value="Cu-oxidase_4"/>
    <property type="match status" value="1"/>
</dbReference>
<evidence type="ECO:0000256" key="12">
    <source>
        <dbReference type="RuleBase" id="RU361274"/>
    </source>
</evidence>
<comment type="catalytic activity">
    <reaction evidence="11">
        <text>S-methyl-5'-thioadenosine + phosphate = 5-(methylsulfanyl)-alpha-D-ribose 1-phosphate + adenine</text>
        <dbReference type="Rhea" id="RHEA:11852"/>
        <dbReference type="ChEBI" id="CHEBI:16708"/>
        <dbReference type="ChEBI" id="CHEBI:17509"/>
        <dbReference type="ChEBI" id="CHEBI:43474"/>
        <dbReference type="ChEBI" id="CHEBI:58533"/>
        <dbReference type="EC" id="2.4.2.28"/>
    </reaction>
    <physiologicalReaction direction="left-to-right" evidence="11">
        <dbReference type="Rhea" id="RHEA:11853"/>
    </physiologicalReaction>
</comment>
<comment type="function">
    <text evidence="2">Purine nucleoside enzyme that catalyzes the phosphorolysis of adenosine and inosine nucleosides, yielding D-ribose 1-phosphate and the respective free bases, adenine and hypoxanthine. Also catalyzes the phosphorolysis of S-methyl-5'-thioadenosine into adenine and S-methyl-5-thio-alpha-D-ribose 1-phosphate. Also has adenosine deaminase activity.</text>
</comment>
<dbReference type="Proteomes" id="UP001501468">
    <property type="component" value="Unassembled WGS sequence"/>
</dbReference>
<keyword evidence="8" id="KW-0186">Copper</keyword>
<comment type="catalytic activity">
    <reaction evidence="10">
        <text>adenosine + phosphate = alpha-D-ribose 1-phosphate + adenine</text>
        <dbReference type="Rhea" id="RHEA:27642"/>
        <dbReference type="ChEBI" id="CHEBI:16335"/>
        <dbReference type="ChEBI" id="CHEBI:16708"/>
        <dbReference type="ChEBI" id="CHEBI:43474"/>
        <dbReference type="ChEBI" id="CHEBI:57720"/>
        <dbReference type="EC" id="2.4.2.1"/>
    </reaction>
    <physiologicalReaction direction="left-to-right" evidence="10">
        <dbReference type="Rhea" id="RHEA:27643"/>
    </physiologicalReaction>
</comment>
<keyword evidence="7" id="KW-0862">Zinc</keyword>
<keyword evidence="5" id="KW-0479">Metal-binding</keyword>
<evidence type="ECO:0000256" key="6">
    <source>
        <dbReference type="ARBA" id="ARBA00022801"/>
    </source>
</evidence>
<comment type="caution">
    <text evidence="13">The sequence shown here is derived from an EMBL/GenBank/DDBJ whole genome shotgun (WGS) entry which is preliminary data.</text>
</comment>
<evidence type="ECO:0000256" key="1">
    <source>
        <dbReference type="ARBA" id="ARBA00000553"/>
    </source>
</evidence>
<dbReference type="SUPFAM" id="SSF64438">
    <property type="entry name" value="CNF1/YfiH-like putative cysteine hydrolases"/>
    <property type="match status" value="1"/>
</dbReference>
<evidence type="ECO:0000256" key="4">
    <source>
        <dbReference type="ARBA" id="ARBA00022679"/>
    </source>
</evidence>
<sequence>MGTVFYWRTSIVSDGESPSVDLGFTGRSAGRGSGPYAGLNLGGHVGDDPADVEANRSALAGELAVPRERLVLMNQVHGADIVEVDGPWVGDPPAADGIITRATELALAALVADCVPVLLHDARAGVIGAVHAGRPGMVAGVVGRAVSAMRDLGATSLSATVGPSVCGRCYEVPVQMADAAAAIATASAARSWTGTPAIDVSAGVVEQLAAADVAVQWVPGCTRESGDLYSYRRDGRTGRFVGVVALRRADS</sequence>
<evidence type="ECO:0000256" key="7">
    <source>
        <dbReference type="ARBA" id="ARBA00022833"/>
    </source>
</evidence>
<dbReference type="InterPro" id="IPR003730">
    <property type="entry name" value="Cu_polyphenol_OxRdtase"/>
</dbReference>
<comment type="similarity">
    <text evidence="3 12">Belongs to the purine nucleoside phosphorylase YfiH/LACC1 family.</text>
</comment>
<accession>A0ABP7EK73</accession>
<keyword evidence="4" id="KW-0808">Transferase</keyword>
<dbReference type="PANTHER" id="PTHR30616:SF2">
    <property type="entry name" value="PURINE NUCLEOSIDE PHOSPHORYLASE LACC1"/>
    <property type="match status" value="1"/>
</dbReference>
<dbReference type="PANTHER" id="PTHR30616">
    <property type="entry name" value="UNCHARACTERIZED PROTEIN YFIH"/>
    <property type="match status" value="1"/>
</dbReference>
<evidence type="ECO:0000256" key="5">
    <source>
        <dbReference type="ARBA" id="ARBA00022723"/>
    </source>
</evidence>
<evidence type="ECO:0000313" key="13">
    <source>
        <dbReference type="EMBL" id="GAA3719525.1"/>
    </source>
</evidence>
<protein>
    <recommendedName>
        <fullName evidence="12">Purine nucleoside phosphorylase</fullName>
    </recommendedName>
</protein>
<evidence type="ECO:0000256" key="10">
    <source>
        <dbReference type="ARBA" id="ARBA00048968"/>
    </source>
</evidence>